<keyword evidence="2" id="KW-0328">Glycosyltransferase</keyword>
<proteinExistence type="predicted"/>
<keyword evidence="3" id="KW-0808">Transferase</keyword>
<dbReference type="InterPro" id="IPR001296">
    <property type="entry name" value="Glyco_trans_1"/>
</dbReference>
<gene>
    <name evidence="6" type="primary">mshA</name>
    <name evidence="6" type="ORF">GCM10010979_02970</name>
</gene>
<dbReference type="RefSeq" id="WP_188508940.1">
    <property type="nucleotide sequence ID" value="NZ_BMGB01000001.1"/>
</dbReference>
<dbReference type="SUPFAM" id="SSF53756">
    <property type="entry name" value="UDP-Glycosyltransferase/glycogen phosphorylase"/>
    <property type="match status" value="1"/>
</dbReference>
<feature type="domain" description="Glycosyl transferase family 1" evidence="4">
    <location>
        <begin position="221"/>
        <end position="384"/>
    </location>
</feature>
<name>A0A916SAX6_9MICO</name>
<dbReference type="PANTHER" id="PTHR45947">
    <property type="entry name" value="SULFOQUINOVOSYL TRANSFERASE SQD2"/>
    <property type="match status" value="1"/>
</dbReference>
<dbReference type="Gene3D" id="3.40.50.2000">
    <property type="entry name" value="Glycogen Phosphorylase B"/>
    <property type="match status" value="2"/>
</dbReference>
<comment type="caution">
    <text evidence="6">The sequence shown here is derived from an EMBL/GenBank/DDBJ whole genome shotgun (WGS) entry which is preliminary data.</text>
</comment>
<dbReference type="InterPro" id="IPR050194">
    <property type="entry name" value="Glycosyltransferase_grp1"/>
</dbReference>
<dbReference type="InterPro" id="IPR028098">
    <property type="entry name" value="Glyco_trans_4-like_N"/>
</dbReference>
<dbReference type="EMBL" id="BMGB01000001">
    <property type="protein sequence ID" value="GGA91677.1"/>
    <property type="molecule type" value="Genomic_DNA"/>
</dbReference>
<evidence type="ECO:0000256" key="1">
    <source>
        <dbReference type="ARBA" id="ARBA00021292"/>
    </source>
</evidence>
<dbReference type="Proteomes" id="UP000606922">
    <property type="component" value="Unassembled WGS sequence"/>
</dbReference>
<dbReference type="Pfam" id="PF13579">
    <property type="entry name" value="Glyco_trans_4_4"/>
    <property type="match status" value="1"/>
</dbReference>
<accession>A0A916SAX6</accession>
<evidence type="ECO:0000259" key="5">
    <source>
        <dbReference type="Pfam" id="PF13579"/>
    </source>
</evidence>
<dbReference type="AlphaFoldDB" id="A0A916SAX6"/>
<reference evidence="6" key="2">
    <citation type="submission" date="2020-09" db="EMBL/GenBank/DDBJ databases">
        <authorList>
            <person name="Sun Q."/>
            <person name="Zhou Y."/>
        </authorList>
    </citation>
    <scope>NUCLEOTIDE SEQUENCE</scope>
    <source>
        <strain evidence="6">CGMCC 1.12813</strain>
    </source>
</reference>
<dbReference type="GO" id="GO:1901137">
    <property type="term" value="P:carbohydrate derivative biosynthetic process"/>
    <property type="evidence" value="ECO:0007669"/>
    <property type="project" value="UniProtKB-ARBA"/>
</dbReference>
<protein>
    <recommendedName>
        <fullName evidence="1">D-inositol 3-phosphate glycosyltransferase</fullName>
    </recommendedName>
</protein>
<organism evidence="6 7">
    <name type="scientific">Conyzicola nivalis</name>
    <dbReference type="NCBI Taxonomy" id="1477021"/>
    <lineage>
        <taxon>Bacteria</taxon>
        <taxon>Bacillati</taxon>
        <taxon>Actinomycetota</taxon>
        <taxon>Actinomycetes</taxon>
        <taxon>Micrococcales</taxon>
        <taxon>Microbacteriaceae</taxon>
        <taxon>Conyzicola</taxon>
    </lineage>
</organism>
<evidence type="ECO:0000259" key="4">
    <source>
        <dbReference type="Pfam" id="PF00534"/>
    </source>
</evidence>
<dbReference type="PANTHER" id="PTHR45947:SF3">
    <property type="entry name" value="SULFOQUINOVOSYL TRANSFERASE SQD2"/>
    <property type="match status" value="1"/>
</dbReference>
<evidence type="ECO:0000313" key="6">
    <source>
        <dbReference type="EMBL" id="GGA91677.1"/>
    </source>
</evidence>
<reference evidence="6" key="1">
    <citation type="journal article" date="2014" name="Int. J. Syst. Evol. Microbiol.">
        <title>Complete genome sequence of Corynebacterium casei LMG S-19264T (=DSM 44701T), isolated from a smear-ripened cheese.</title>
        <authorList>
            <consortium name="US DOE Joint Genome Institute (JGI-PGF)"/>
            <person name="Walter F."/>
            <person name="Albersmeier A."/>
            <person name="Kalinowski J."/>
            <person name="Ruckert C."/>
        </authorList>
    </citation>
    <scope>NUCLEOTIDE SEQUENCE</scope>
    <source>
        <strain evidence="6">CGMCC 1.12813</strain>
    </source>
</reference>
<dbReference type="GO" id="GO:0016757">
    <property type="term" value="F:glycosyltransferase activity"/>
    <property type="evidence" value="ECO:0007669"/>
    <property type="project" value="UniProtKB-KW"/>
</dbReference>
<sequence>MAGDVQRVAMVSMHTSPAANPGTADAGGMNVAILGLARQLAAFGIEVDLLTRSNGPAAVTEIVPGVTLHELEAGELGVVSKDQLSTVADEFGEAVARLAGRQSRPYDIVHAHYWLSGIAALPVAIELGIPFVQSFHTLGQMKHRAMPTGLVLTEPERRVRSESFLAMQADAVIASSTAEVDNLIEHVGAQVDKVWIMPPGVDSGLFRPETDAGDAVRLALGVESGRPLLAVVGRVQELKGQRLAVRALAELPQPRPLLVIAGEPTPGSEHYMVALHKLAVELGVEGDVRFVGALSREAVAELLAAATITLVPSHSETFGLVALESAASGTPVVAQRVSGLVESVADGESGVLVDSRDPAEWARVISVLLDDPLLYEELSLSARQFAEGFSWAASTSILLDVYEGLAQGKARGRA</sequence>
<evidence type="ECO:0000256" key="3">
    <source>
        <dbReference type="ARBA" id="ARBA00022679"/>
    </source>
</evidence>
<dbReference type="Pfam" id="PF00534">
    <property type="entry name" value="Glycos_transf_1"/>
    <property type="match status" value="1"/>
</dbReference>
<evidence type="ECO:0000256" key="2">
    <source>
        <dbReference type="ARBA" id="ARBA00022676"/>
    </source>
</evidence>
<evidence type="ECO:0000313" key="7">
    <source>
        <dbReference type="Proteomes" id="UP000606922"/>
    </source>
</evidence>
<keyword evidence="7" id="KW-1185">Reference proteome</keyword>
<feature type="domain" description="Glycosyltransferase subfamily 4-like N-terminal" evidence="5">
    <location>
        <begin position="27"/>
        <end position="200"/>
    </location>
</feature>